<dbReference type="EMBL" id="JACJIM010000003">
    <property type="protein sequence ID" value="MBA9063160.1"/>
    <property type="molecule type" value="Genomic_DNA"/>
</dbReference>
<keyword evidence="1" id="KW-0732">Signal</keyword>
<protein>
    <submittedName>
        <fullName evidence="2">Uncharacterized protein</fullName>
    </submittedName>
</protein>
<name>A0ABR6DBI1_9HYPH</name>
<comment type="caution">
    <text evidence="2">The sequence shown here is derived from an EMBL/GenBank/DDBJ whole genome shotgun (WGS) entry which is preliminary data.</text>
</comment>
<evidence type="ECO:0000256" key="1">
    <source>
        <dbReference type="SAM" id="SignalP"/>
    </source>
</evidence>
<keyword evidence="3" id="KW-1185">Reference proteome</keyword>
<dbReference type="RefSeq" id="WP_182592091.1">
    <property type="nucleotide sequence ID" value="NZ_JACJIM010000003.1"/>
</dbReference>
<evidence type="ECO:0000313" key="3">
    <source>
        <dbReference type="Proteomes" id="UP000565455"/>
    </source>
</evidence>
<proteinExistence type="predicted"/>
<dbReference type="GeneID" id="96604244"/>
<accession>A0ABR6DBI1</accession>
<dbReference type="Proteomes" id="UP000565455">
    <property type="component" value="Unassembled WGS sequence"/>
</dbReference>
<organism evidence="2 3">
    <name type="scientific">Methylobacterium fujisawaense</name>
    <dbReference type="NCBI Taxonomy" id="107400"/>
    <lineage>
        <taxon>Bacteria</taxon>
        <taxon>Pseudomonadati</taxon>
        <taxon>Pseudomonadota</taxon>
        <taxon>Alphaproteobacteria</taxon>
        <taxon>Hyphomicrobiales</taxon>
        <taxon>Methylobacteriaceae</taxon>
        <taxon>Methylobacterium</taxon>
    </lineage>
</organism>
<sequence length="129" mass="13274">MLRRSSLAALALLISTAAQAAGPGSRAAGTFEHKADGYEQGVTVKAAGGGYIGDFSTATNRGCGGGVKMKGRAVGPSTIVFSKAEDGQVCRITARYAAGFRSVDLDEDGCTLWHGASCEFQGTLKRIGR</sequence>
<feature type="signal peptide" evidence="1">
    <location>
        <begin position="1"/>
        <end position="20"/>
    </location>
</feature>
<evidence type="ECO:0000313" key="2">
    <source>
        <dbReference type="EMBL" id="MBA9063160.1"/>
    </source>
</evidence>
<feature type="chain" id="PRO_5046193289" evidence="1">
    <location>
        <begin position="21"/>
        <end position="129"/>
    </location>
</feature>
<gene>
    <name evidence="2" type="ORF">GGQ91_002548</name>
</gene>
<reference evidence="2 3" key="1">
    <citation type="submission" date="2020-08" db="EMBL/GenBank/DDBJ databases">
        <title>Genomic Encyclopedia of Type Strains, Phase IV (KMG-IV): sequencing the most valuable type-strain genomes for metagenomic binning, comparative biology and taxonomic classification.</title>
        <authorList>
            <person name="Goeker M."/>
        </authorList>
    </citation>
    <scope>NUCLEOTIDE SEQUENCE [LARGE SCALE GENOMIC DNA]</scope>
    <source>
        <strain evidence="2 3">DSM 5686</strain>
    </source>
</reference>